<evidence type="ECO:0000256" key="1">
    <source>
        <dbReference type="SAM" id="MobiDB-lite"/>
    </source>
</evidence>
<dbReference type="AlphaFoldDB" id="A0A4R4WUC9"/>
<keyword evidence="3" id="KW-1185">Reference proteome</keyword>
<sequence>MGAFFLALTAWLLPYVRHLITWLRAAPRLTDVTLEEALDDLARALEQEWAEEERLRRVNDPRPLPVGGNSSNPARSAAKRRRQASLTKSGAGYAPRKRHG</sequence>
<dbReference type="Proteomes" id="UP000294543">
    <property type="component" value="Unassembled WGS sequence"/>
</dbReference>
<evidence type="ECO:0000313" key="2">
    <source>
        <dbReference type="EMBL" id="TDD21251.1"/>
    </source>
</evidence>
<dbReference type="RefSeq" id="WP_132509104.1">
    <property type="nucleotide sequence ID" value="NZ_SMKP01000037.1"/>
</dbReference>
<reference evidence="2 3" key="1">
    <citation type="submission" date="2019-03" db="EMBL/GenBank/DDBJ databases">
        <title>Draft genome sequences of novel Actinobacteria.</title>
        <authorList>
            <person name="Sahin N."/>
            <person name="Ay H."/>
            <person name="Saygin H."/>
        </authorList>
    </citation>
    <scope>NUCLEOTIDE SEQUENCE [LARGE SCALE GENOMIC DNA]</scope>
    <source>
        <strain evidence="2 3">KC712</strain>
    </source>
</reference>
<accession>A0A4R4WUC9</accession>
<gene>
    <name evidence="2" type="ORF">E1294_15525</name>
</gene>
<evidence type="ECO:0000313" key="3">
    <source>
        <dbReference type="Proteomes" id="UP000294543"/>
    </source>
</evidence>
<dbReference type="EMBL" id="SMKP01000037">
    <property type="protein sequence ID" value="TDD21251.1"/>
    <property type="molecule type" value="Genomic_DNA"/>
</dbReference>
<comment type="caution">
    <text evidence="2">The sequence shown here is derived from an EMBL/GenBank/DDBJ whole genome shotgun (WGS) entry which is preliminary data.</text>
</comment>
<name>A0A4R4WUC9_9ACTN</name>
<organism evidence="2 3">
    <name type="scientific">Nonomuraea diastatica</name>
    <dbReference type="NCBI Taxonomy" id="1848329"/>
    <lineage>
        <taxon>Bacteria</taxon>
        <taxon>Bacillati</taxon>
        <taxon>Actinomycetota</taxon>
        <taxon>Actinomycetes</taxon>
        <taxon>Streptosporangiales</taxon>
        <taxon>Streptosporangiaceae</taxon>
        <taxon>Nonomuraea</taxon>
    </lineage>
</organism>
<protein>
    <submittedName>
        <fullName evidence="2">Uncharacterized protein</fullName>
    </submittedName>
</protein>
<proteinExistence type="predicted"/>
<feature type="region of interest" description="Disordered" evidence="1">
    <location>
        <begin position="52"/>
        <end position="100"/>
    </location>
</feature>